<organism evidence="4">
    <name type="scientific">Nippostrongylus brasiliensis</name>
    <name type="common">Rat hookworm</name>
    <dbReference type="NCBI Taxonomy" id="27835"/>
    <lineage>
        <taxon>Eukaryota</taxon>
        <taxon>Metazoa</taxon>
        <taxon>Ecdysozoa</taxon>
        <taxon>Nematoda</taxon>
        <taxon>Chromadorea</taxon>
        <taxon>Rhabditida</taxon>
        <taxon>Rhabditina</taxon>
        <taxon>Rhabditomorpha</taxon>
        <taxon>Strongyloidea</taxon>
        <taxon>Heligmosomidae</taxon>
        <taxon>Nippostrongylus</taxon>
    </lineage>
</organism>
<feature type="region of interest" description="Disordered" evidence="1">
    <location>
        <begin position="49"/>
        <end position="101"/>
    </location>
</feature>
<gene>
    <name evidence="2" type="ORF">NBR_LOCUS14608</name>
</gene>
<reference evidence="4" key="1">
    <citation type="submission" date="2017-02" db="UniProtKB">
        <authorList>
            <consortium name="WormBaseParasite"/>
        </authorList>
    </citation>
    <scope>IDENTIFICATION</scope>
</reference>
<reference evidence="2 3" key="2">
    <citation type="submission" date="2018-11" db="EMBL/GenBank/DDBJ databases">
        <authorList>
            <consortium name="Pathogen Informatics"/>
        </authorList>
    </citation>
    <scope>NUCLEOTIDE SEQUENCE [LARGE SCALE GENOMIC DNA]</scope>
</reference>
<evidence type="ECO:0000313" key="2">
    <source>
        <dbReference type="EMBL" id="VDL78197.1"/>
    </source>
</evidence>
<dbReference type="AlphaFoldDB" id="A0A0N4YDC1"/>
<sequence>MSGIVRQQVGIVKRQLRKTLQEAEGKHSDPNQAPKFKDDELLAAYEAHTEPSLQRSSTAAPLQQSSLKISPDRRASTRKKIITLTSKRSPRVVLSHTDLRK</sequence>
<evidence type="ECO:0000256" key="1">
    <source>
        <dbReference type="SAM" id="MobiDB-lite"/>
    </source>
</evidence>
<feature type="compositionally biased region" description="Polar residues" evidence="1">
    <location>
        <begin position="51"/>
        <end position="68"/>
    </location>
</feature>
<name>A0A0N4YDC1_NIPBR</name>
<protein>
    <submittedName>
        <fullName evidence="4">Complex I-B17</fullName>
    </submittedName>
</protein>
<keyword evidence="3" id="KW-1185">Reference proteome</keyword>
<evidence type="ECO:0000313" key="3">
    <source>
        <dbReference type="Proteomes" id="UP000271162"/>
    </source>
</evidence>
<accession>A0A0N4YDC1</accession>
<dbReference type="Proteomes" id="UP000271162">
    <property type="component" value="Unassembled WGS sequence"/>
</dbReference>
<dbReference type="EMBL" id="UYSL01021422">
    <property type="protein sequence ID" value="VDL78197.1"/>
    <property type="molecule type" value="Genomic_DNA"/>
</dbReference>
<proteinExistence type="predicted"/>
<evidence type="ECO:0000313" key="4">
    <source>
        <dbReference type="WBParaSite" id="NBR_0001460701-mRNA-1"/>
    </source>
</evidence>
<dbReference type="WBParaSite" id="NBR_0001460701-mRNA-1">
    <property type="protein sequence ID" value="NBR_0001460701-mRNA-1"/>
    <property type="gene ID" value="NBR_0001460701"/>
</dbReference>